<keyword evidence="9" id="KW-1185">Reference proteome</keyword>
<accession>A0ABM3I972</accession>
<organism evidence="9 10">
    <name type="scientific">Ziziphus jujuba</name>
    <name type="common">Chinese jujube</name>
    <name type="synonym">Ziziphus sativa</name>
    <dbReference type="NCBI Taxonomy" id="326968"/>
    <lineage>
        <taxon>Eukaryota</taxon>
        <taxon>Viridiplantae</taxon>
        <taxon>Streptophyta</taxon>
        <taxon>Embryophyta</taxon>
        <taxon>Tracheophyta</taxon>
        <taxon>Spermatophyta</taxon>
        <taxon>Magnoliopsida</taxon>
        <taxon>eudicotyledons</taxon>
        <taxon>Gunneridae</taxon>
        <taxon>Pentapetalae</taxon>
        <taxon>rosids</taxon>
        <taxon>fabids</taxon>
        <taxon>Rosales</taxon>
        <taxon>Rhamnaceae</taxon>
        <taxon>Paliureae</taxon>
        <taxon>Ziziphus</taxon>
    </lineage>
</organism>
<feature type="region of interest" description="Disordered" evidence="7">
    <location>
        <begin position="344"/>
        <end position="371"/>
    </location>
</feature>
<keyword evidence="2 5" id="KW-0547">Nucleotide-binding</keyword>
<reference evidence="9" key="1">
    <citation type="submission" date="2025-05" db="UniProtKB">
        <authorList>
            <consortium name="RefSeq"/>
        </authorList>
    </citation>
    <scope>NUCLEOTIDE SEQUENCE [LARGE SCALE GENOMIC DNA]</scope>
</reference>
<keyword evidence="1" id="KW-0808">Transferase</keyword>
<feature type="domain" description="Protein kinase" evidence="8">
    <location>
        <begin position="23"/>
        <end position="296"/>
    </location>
</feature>
<dbReference type="InterPro" id="IPR017441">
    <property type="entry name" value="Protein_kinase_ATP_BS"/>
</dbReference>
<dbReference type="Proteomes" id="UP001652623">
    <property type="component" value="Chromosome 1"/>
</dbReference>
<evidence type="ECO:0000256" key="3">
    <source>
        <dbReference type="ARBA" id="ARBA00022777"/>
    </source>
</evidence>
<dbReference type="InterPro" id="IPR008271">
    <property type="entry name" value="Ser/Thr_kinase_AS"/>
</dbReference>
<dbReference type="Pfam" id="PF00069">
    <property type="entry name" value="Pkinase"/>
    <property type="match status" value="1"/>
</dbReference>
<sequence length="395" mass="44056">MKRKTEEDVEEEQRRMWNHGGKWLRGPLIGKGSFGSVFLATSKKPRSQVSFFPPIMAVKSAEFSASGSIQKEKEILDKFQGCPYVIQSYGEEVTTNSKGEMVYNMFLEYASGGTLADHIKNSGGPGLDESVVKKYTKFILEGIHHIHECGYVHCDLKPENILLVPSSNGTDFVAKIGDFGLAKRGRQSQCRRLDPSLRGTCVYLAPEAVIDNVQEPPSDIWALGCVVLEMLTGKHPWDTKPDLNGEDILRLIGDKFELPKIPNGISKEGKEFLKGCLVRKPMYRLTAEMLLDHTFLAGLDDKADQNEWKRDSSGFSTIETENLSFSLVCDDWEYSSEEEIFFSDDEDDDGEEVESSGEFTVEKGQERSKSSFATCDGDRALMRTLTQVSTVPAGV</sequence>
<feature type="compositionally biased region" description="Acidic residues" evidence="7">
    <location>
        <begin position="344"/>
        <end position="355"/>
    </location>
</feature>
<keyword evidence="4 5" id="KW-0067">ATP-binding</keyword>
<dbReference type="SMART" id="SM00220">
    <property type="entry name" value="S_TKc"/>
    <property type="match status" value="1"/>
</dbReference>
<dbReference type="PROSITE" id="PS50011">
    <property type="entry name" value="PROTEIN_KINASE_DOM"/>
    <property type="match status" value="1"/>
</dbReference>
<dbReference type="PROSITE" id="PS00108">
    <property type="entry name" value="PROTEIN_KINASE_ST"/>
    <property type="match status" value="1"/>
</dbReference>
<gene>
    <name evidence="10" type="primary">LOC125423001</name>
</gene>
<feature type="binding site" evidence="5">
    <location>
        <position position="59"/>
    </location>
    <ligand>
        <name>ATP</name>
        <dbReference type="ChEBI" id="CHEBI:30616"/>
    </ligand>
</feature>
<dbReference type="GeneID" id="125423001"/>
<feature type="compositionally biased region" description="Basic and acidic residues" evidence="7">
    <location>
        <begin position="360"/>
        <end position="369"/>
    </location>
</feature>
<dbReference type="Gene3D" id="1.10.510.10">
    <property type="entry name" value="Transferase(Phosphotransferase) domain 1"/>
    <property type="match status" value="1"/>
</dbReference>
<dbReference type="InterPro" id="IPR011009">
    <property type="entry name" value="Kinase-like_dom_sf"/>
</dbReference>
<evidence type="ECO:0000256" key="6">
    <source>
        <dbReference type="RuleBase" id="RU000304"/>
    </source>
</evidence>
<evidence type="ECO:0000259" key="8">
    <source>
        <dbReference type="PROSITE" id="PS50011"/>
    </source>
</evidence>
<evidence type="ECO:0000256" key="7">
    <source>
        <dbReference type="SAM" id="MobiDB-lite"/>
    </source>
</evidence>
<evidence type="ECO:0000256" key="1">
    <source>
        <dbReference type="ARBA" id="ARBA00022679"/>
    </source>
</evidence>
<dbReference type="InterPro" id="IPR000719">
    <property type="entry name" value="Prot_kinase_dom"/>
</dbReference>
<comment type="similarity">
    <text evidence="6">Belongs to the protein kinase superfamily.</text>
</comment>
<keyword evidence="6" id="KW-0723">Serine/threonine-protein kinase</keyword>
<dbReference type="PANTHER" id="PTHR48011:SF56">
    <property type="entry name" value="PROTEIN KINASE DOMAIN-CONTAINING PROTEIN"/>
    <property type="match status" value="1"/>
</dbReference>
<keyword evidence="3 10" id="KW-0418">Kinase</keyword>
<evidence type="ECO:0000313" key="10">
    <source>
        <dbReference type="RefSeq" id="XP_048323666.2"/>
    </source>
</evidence>
<evidence type="ECO:0000256" key="4">
    <source>
        <dbReference type="ARBA" id="ARBA00022840"/>
    </source>
</evidence>
<proteinExistence type="inferred from homology"/>
<dbReference type="InterPro" id="IPR052751">
    <property type="entry name" value="Plant_MAPKKK"/>
</dbReference>
<name>A0ABM3I972_ZIZJJ</name>
<evidence type="ECO:0000256" key="5">
    <source>
        <dbReference type="PROSITE-ProRule" id="PRU10141"/>
    </source>
</evidence>
<dbReference type="GO" id="GO:0016301">
    <property type="term" value="F:kinase activity"/>
    <property type="evidence" value="ECO:0007669"/>
    <property type="project" value="UniProtKB-KW"/>
</dbReference>
<evidence type="ECO:0000313" key="9">
    <source>
        <dbReference type="Proteomes" id="UP001652623"/>
    </source>
</evidence>
<dbReference type="Gene3D" id="3.30.200.20">
    <property type="entry name" value="Phosphorylase Kinase, domain 1"/>
    <property type="match status" value="1"/>
</dbReference>
<protein>
    <submittedName>
        <fullName evidence="10">Mitogen-activated protein kinase kinase kinase 20</fullName>
    </submittedName>
</protein>
<reference evidence="10" key="2">
    <citation type="submission" date="2025-08" db="UniProtKB">
        <authorList>
            <consortium name="RefSeq"/>
        </authorList>
    </citation>
    <scope>IDENTIFICATION</scope>
    <source>
        <tissue evidence="10">Seedling</tissue>
    </source>
</reference>
<dbReference type="RefSeq" id="XP_048323666.2">
    <property type="nucleotide sequence ID" value="XM_048467709.2"/>
</dbReference>
<dbReference type="PANTHER" id="PTHR48011">
    <property type="entry name" value="CCR4-NOT TRANSCRIPTIONAL COMPLEX SUBUNIT CAF120-RELATED"/>
    <property type="match status" value="1"/>
</dbReference>
<dbReference type="PROSITE" id="PS00107">
    <property type="entry name" value="PROTEIN_KINASE_ATP"/>
    <property type="match status" value="1"/>
</dbReference>
<dbReference type="SUPFAM" id="SSF56112">
    <property type="entry name" value="Protein kinase-like (PK-like)"/>
    <property type="match status" value="1"/>
</dbReference>
<evidence type="ECO:0000256" key="2">
    <source>
        <dbReference type="ARBA" id="ARBA00022741"/>
    </source>
</evidence>
<dbReference type="CDD" id="cd06606">
    <property type="entry name" value="STKc_MAPKKK"/>
    <property type="match status" value="1"/>
</dbReference>